<feature type="region of interest" description="Disordered" evidence="1">
    <location>
        <begin position="72"/>
        <end position="93"/>
    </location>
</feature>
<organism evidence="2 3">
    <name type="scientific">Rhizophagus irregularis (strain DAOM 181602 / DAOM 197198 / MUCL 43194)</name>
    <name type="common">Arbuscular mycorrhizal fungus</name>
    <name type="synonym">Glomus intraradices</name>
    <dbReference type="NCBI Taxonomy" id="747089"/>
    <lineage>
        <taxon>Eukaryota</taxon>
        <taxon>Fungi</taxon>
        <taxon>Fungi incertae sedis</taxon>
        <taxon>Mucoromycota</taxon>
        <taxon>Glomeromycotina</taxon>
        <taxon>Glomeromycetes</taxon>
        <taxon>Glomerales</taxon>
        <taxon>Glomeraceae</taxon>
        <taxon>Rhizophagus</taxon>
    </lineage>
</organism>
<dbReference type="VEuPathDB" id="FungiDB:RhiirFUN_004280"/>
<gene>
    <name evidence="2" type="ORF">GLOIN_2v1766060</name>
</gene>
<dbReference type="EMBL" id="AUPC02000028">
    <property type="protein sequence ID" value="POG79019.1"/>
    <property type="molecule type" value="Genomic_DNA"/>
</dbReference>
<reference evidence="2 3" key="1">
    <citation type="journal article" date="2013" name="Proc. Natl. Acad. Sci. U.S.A.">
        <title>Genome of an arbuscular mycorrhizal fungus provides insight into the oldest plant symbiosis.</title>
        <authorList>
            <person name="Tisserant E."/>
            <person name="Malbreil M."/>
            <person name="Kuo A."/>
            <person name="Kohler A."/>
            <person name="Symeonidi A."/>
            <person name="Balestrini R."/>
            <person name="Charron P."/>
            <person name="Duensing N."/>
            <person name="Frei Dit Frey N."/>
            <person name="Gianinazzi-Pearson V."/>
            <person name="Gilbert L.B."/>
            <person name="Handa Y."/>
            <person name="Herr J.R."/>
            <person name="Hijri M."/>
            <person name="Koul R."/>
            <person name="Kawaguchi M."/>
            <person name="Krajinski F."/>
            <person name="Lammers P.J."/>
            <person name="Masclaux F.G."/>
            <person name="Murat C."/>
            <person name="Morin E."/>
            <person name="Ndikumana S."/>
            <person name="Pagni M."/>
            <person name="Petitpierre D."/>
            <person name="Requena N."/>
            <person name="Rosikiewicz P."/>
            <person name="Riley R."/>
            <person name="Saito K."/>
            <person name="San Clemente H."/>
            <person name="Shapiro H."/>
            <person name="van Tuinen D."/>
            <person name="Becard G."/>
            <person name="Bonfante P."/>
            <person name="Paszkowski U."/>
            <person name="Shachar-Hill Y.Y."/>
            <person name="Tuskan G.A."/>
            <person name="Young P.W."/>
            <person name="Sanders I.R."/>
            <person name="Henrissat B."/>
            <person name="Rensing S.A."/>
            <person name="Grigoriev I.V."/>
            <person name="Corradi N."/>
            <person name="Roux C."/>
            <person name="Martin F."/>
        </authorList>
    </citation>
    <scope>NUCLEOTIDE SEQUENCE [LARGE SCALE GENOMIC DNA]</scope>
    <source>
        <strain evidence="2 3">DAOM 197198</strain>
    </source>
</reference>
<dbReference type="Proteomes" id="UP000018888">
    <property type="component" value="Unassembled WGS sequence"/>
</dbReference>
<feature type="region of interest" description="Disordered" evidence="1">
    <location>
        <begin position="1"/>
        <end position="43"/>
    </location>
</feature>
<reference evidence="2 3" key="2">
    <citation type="journal article" date="2018" name="New Phytol.">
        <title>High intraspecific genome diversity in the model arbuscular mycorrhizal symbiont Rhizophagus irregularis.</title>
        <authorList>
            <person name="Chen E.C.H."/>
            <person name="Morin E."/>
            <person name="Beaudet D."/>
            <person name="Noel J."/>
            <person name="Yildirir G."/>
            <person name="Ndikumana S."/>
            <person name="Charron P."/>
            <person name="St-Onge C."/>
            <person name="Giorgi J."/>
            <person name="Kruger M."/>
            <person name="Marton T."/>
            <person name="Ropars J."/>
            <person name="Grigoriev I.V."/>
            <person name="Hainaut M."/>
            <person name="Henrissat B."/>
            <person name="Roux C."/>
            <person name="Martin F."/>
            <person name="Corradi N."/>
        </authorList>
    </citation>
    <scope>NUCLEOTIDE SEQUENCE [LARGE SCALE GENOMIC DNA]</scope>
    <source>
        <strain evidence="2 3">DAOM 197198</strain>
    </source>
</reference>
<dbReference type="AlphaFoldDB" id="A0A2P4QN00"/>
<proteinExistence type="predicted"/>
<feature type="compositionally biased region" description="Low complexity" evidence="1">
    <location>
        <begin position="72"/>
        <end position="89"/>
    </location>
</feature>
<protein>
    <submittedName>
        <fullName evidence="2">Uncharacterized protein</fullName>
    </submittedName>
</protein>
<dbReference type="SMR" id="A0A2P4QN00"/>
<evidence type="ECO:0000256" key="1">
    <source>
        <dbReference type="SAM" id="MobiDB-lite"/>
    </source>
</evidence>
<name>A0A2P4QN00_RHIID</name>
<accession>A0A2P4QN00</accession>
<comment type="caution">
    <text evidence="2">The sequence shown here is derived from an EMBL/GenBank/DDBJ whole genome shotgun (WGS) entry which is preliminary data.</text>
</comment>
<keyword evidence="3" id="KW-1185">Reference proteome</keyword>
<feature type="compositionally biased region" description="Basic and acidic residues" evidence="1">
    <location>
        <begin position="18"/>
        <end position="42"/>
    </location>
</feature>
<evidence type="ECO:0000313" key="2">
    <source>
        <dbReference type="EMBL" id="POG79019.1"/>
    </source>
</evidence>
<sequence length="337" mass="38542">MSDPVNYNNLRRPKPKSTKGEKTQKKQDRSTDTDDGLFDKSNKKTKIQKFTNDDTYLQTLSKNPSSIINVSASTSTTESTSTMASTSTTVPKDPVESNYTQELLKLIKIAQSNSSRIKNIMDKQEKFEDKFDKKINEQNTLISDILTLLKDREPGKIKGRDKPKKDSDFYQDVVRKLAYEIFHEHKQVTEEQMKTRIKEKLDADEQCVSILQKSEVKGLTFDKLWDKKIKTAHPNTQKVYEDLYKSSDAENEDADTYLTLIIKSVFTSEKERTASNGVWVQSVLETIFDINHLSAKIDTDVVDTWTGTEMDSNGDNADESAEYSPTPLYLWTKTNNL</sequence>
<evidence type="ECO:0000313" key="3">
    <source>
        <dbReference type="Proteomes" id="UP000018888"/>
    </source>
</evidence>